<dbReference type="Proteomes" id="UP000887013">
    <property type="component" value="Unassembled WGS sequence"/>
</dbReference>
<dbReference type="EMBL" id="BMAW01094656">
    <property type="protein sequence ID" value="GFS66716.1"/>
    <property type="molecule type" value="Genomic_DNA"/>
</dbReference>
<name>A0A8X6J0K4_NEPPI</name>
<protein>
    <submittedName>
        <fullName evidence="1">Uncharacterized protein</fullName>
    </submittedName>
</protein>
<dbReference type="AlphaFoldDB" id="A0A8X6J0K4"/>
<evidence type="ECO:0000313" key="1">
    <source>
        <dbReference type="EMBL" id="GFS66716.1"/>
    </source>
</evidence>
<comment type="caution">
    <text evidence="1">The sequence shown here is derived from an EMBL/GenBank/DDBJ whole genome shotgun (WGS) entry which is preliminary data.</text>
</comment>
<feature type="non-terminal residue" evidence="1">
    <location>
        <position position="38"/>
    </location>
</feature>
<sequence>MNFFQRELKVEGLNFDDFDSLRHCVSECEDNSNIVTRI</sequence>
<accession>A0A8X6J0K4</accession>
<evidence type="ECO:0000313" key="2">
    <source>
        <dbReference type="Proteomes" id="UP000887013"/>
    </source>
</evidence>
<gene>
    <name evidence="1" type="ORF">NPIL_682201</name>
</gene>
<reference evidence="1" key="1">
    <citation type="submission" date="2020-08" db="EMBL/GenBank/DDBJ databases">
        <title>Multicomponent nature underlies the extraordinary mechanical properties of spider dragline silk.</title>
        <authorList>
            <person name="Kono N."/>
            <person name="Nakamura H."/>
            <person name="Mori M."/>
            <person name="Yoshida Y."/>
            <person name="Ohtoshi R."/>
            <person name="Malay A.D."/>
            <person name="Moran D.A.P."/>
            <person name="Tomita M."/>
            <person name="Numata K."/>
            <person name="Arakawa K."/>
        </authorList>
    </citation>
    <scope>NUCLEOTIDE SEQUENCE</scope>
</reference>
<keyword evidence="2" id="KW-1185">Reference proteome</keyword>
<organism evidence="1 2">
    <name type="scientific">Nephila pilipes</name>
    <name type="common">Giant wood spider</name>
    <name type="synonym">Nephila maculata</name>
    <dbReference type="NCBI Taxonomy" id="299642"/>
    <lineage>
        <taxon>Eukaryota</taxon>
        <taxon>Metazoa</taxon>
        <taxon>Ecdysozoa</taxon>
        <taxon>Arthropoda</taxon>
        <taxon>Chelicerata</taxon>
        <taxon>Arachnida</taxon>
        <taxon>Araneae</taxon>
        <taxon>Araneomorphae</taxon>
        <taxon>Entelegynae</taxon>
        <taxon>Araneoidea</taxon>
        <taxon>Nephilidae</taxon>
        <taxon>Nephila</taxon>
    </lineage>
</organism>
<proteinExistence type="predicted"/>